<organism evidence="7">
    <name type="scientific">marine metagenome</name>
    <dbReference type="NCBI Taxonomy" id="408172"/>
    <lineage>
        <taxon>unclassified sequences</taxon>
        <taxon>metagenomes</taxon>
        <taxon>ecological metagenomes</taxon>
    </lineage>
</organism>
<keyword evidence="4" id="KW-0653">Protein transport</keyword>
<reference evidence="7" key="1">
    <citation type="submission" date="2018-05" db="EMBL/GenBank/DDBJ databases">
        <authorList>
            <person name="Lanie J.A."/>
            <person name="Ng W.-L."/>
            <person name="Kazmierczak K.M."/>
            <person name="Andrzejewski T.M."/>
            <person name="Davidsen T.M."/>
            <person name="Wayne K.J."/>
            <person name="Tettelin H."/>
            <person name="Glass J.I."/>
            <person name="Rusch D."/>
            <person name="Podicherti R."/>
            <person name="Tsui H.-C.T."/>
            <person name="Winkler M.E."/>
        </authorList>
    </citation>
    <scope>NUCLEOTIDE SEQUENCE</scope>
</reference>
<name>A0A381XH54_9ZZZZ</name>
<sequence length="191" mass="21395">MAVLFVVSACSAMRPALGPSADWQERRNRLSELSSWQFRGRIAVRYQSRGEQGNLSWRQTGAQSTIQISGPLGTGAYQILWQPGSVTVINRDGEQQLSYSGPDAAEQFLYDQLGWSFPASSTRYWLLGTLDPRYQGREIFDANGRLTGLEQNGWTVSYQRFIGKGDLLLPGKLGIEKANARLRLAIDSWDF</sequence>
<keyword evidence="5" id="KW-0472">Membrane</keyword>
<dbReference type="Gene3D" id="2.50.20.10">
    <property type="entry name" value="Lipoprotein localisation LolA/LolB/LppX"/>
    <property type="match status" value="1"/>
</dbReference>
<dbReference type="SUPFAM" id="SSF89392">
    <property type="entry name" value="Prokaryotic lipoproteins and lipoprotein localization factors"/>
    <property type="match status" value="1"/>
</dbReference>
<dbReference type="GO" id="GO:0015031">
    <property type="term" value="P:protein transport"/>
    <property type="evidence" value="ECO:0007669"/>
    <property type="project" value="UniProtKB-KW"/>
</dbReference>
<dbReference type="NCBIfam" id="TIGR00548">
    <property type="entry name" value="lolB"/>
    <property type="match status" value="1"/>
</dbReference>
<dbReference type="AlphaFoldDB" id="A0A381XH54"/>
<gene>
    <name evidence="7" type="ORF">METZ01_LOCUS116913</name>
</gene>
<keyword evidence="6" id="KW-0143">Chaperone</keyword>
<dbReference type="EMBL" id="UINC01015164">
    <property type="protein sequence ID" value="SVA64059.1"/>
    <property type="molecule type" value="Genomic_DNA"/>
</dbReference>
<comment type="subcellular location">
    <subcellularLocation>
        <location evidence="1">Cell outer membrane</location>
    </subcellularLocation>
</comment>
<dbReference type="InterPro" id="IPR029046">
    <property type="entry name" value="LolA/LolB/LppX"/>
</dbReference>
<dbReference type="Pfam" id="PF03550">
    <property type="entry name" value="LolB"/>
    <property type="match status" value="1"/>
</dbReference>
<dbReference type="GO" id="GO:0009279">
    <property type="term" value="C:cell outer membrane"/>
    <property type="evidence" value="ECO:0007669"/>
    <property type="project" value="UniProtKB-SubCell"/>
</dbReference>
<evidence type="ECO:0000256" key="5">
    <source>
        <dbReference type="ARBA" id="ARBA00023136"/>
    </source>
</evidence>
<evidence type="ECO:0008006" key="8">
    <source>
        <dbReference type="Google" id="ProtNLM"/>
    </source>
</evidence>
<evidence type="ECO:0000256" key="6">
    <source>
        <dbReference type="ARBA" id="ARBA00023186"/>
    </source>
</evidence>
<dbReference type="InterPro" id="IPR004565">
    <property type="entry name" value="OM_lipoprot_LolB"/>
</dbReference>
<proteinExistence type="predicted"/>
<evidence type="ECO:0000256" key="3">
    <source>
        <dbReference type="ARBA" id="ARBA00022448"/>
    </source>
</evidence>
<evidence type="ECO:0000256" key="4">
    <source>
        <dbReference type="ARBA" id="ARBA00022927"/>
    </source>
</evidence>
<evidence type="ECO:0000313" key="7">
    <source>
        <dbReference type="EMBL" id="SVA64059.1"/>
    </source>
</evidence>
<protein>
    <recommendedName>
        <fullName evidence="8">Outer-membrane lipoprotein LolB</fullName>
    </recommendedName>
</protein>
<keyword evidence="3" id="KW-0813">Transport</keyword>
<evidence type="ECO:0000256" key="1">
    <source>
        <dbReference type="ARBA" id="ARBA00004442"/>
    </source>
</evidence>
<evidence type="ECO:0000256" key="2">
    <source>
        <dbReference type="ARBA" id="ARBA00011245"/>
    </source>
</evidence>
<accession>A0A381XH54</accession>
<dbReference type="CDD" id="cd16326">
    <property type="entry name" value="LolB"/>
    <property type="match status" value="1"/>
</dbReference>
<comment type="subunit">
    <text evidence="2">Monomer.</text>
</comment>